<evidence type="ECO:0000313" key="13">
    <source>
        <dbReference type="EMBL" id="PKA52667.1"/>
    </source>
</evidence>
<dbReference type="GO" id="GO:0007052">
    <property type="term" value="P:mitotic spindle organization"/>
    <property type="evidence" value="ECO:0007669"/>
    <property type="project" value="TreeGrafter"/>
</dbReference>
<keyword evidence="7" id="KW-0961">Cell wall biogenesis/degradation</keyword>
<dbReference type="STRING" id="1088818.A0A2I0AAT7"/>
<accession>A0A2I0AAT7</accession>
<feature type="region of interest" description="Disordered" evidence="11">
    <location>
        <begin position="998"/>
        <end position="1029"/>
    </location>
</feature>
<dbReference type="PROSITE" id="PS00411">
    <property type="entry name" value="KINESIN_MOTOR_1"/>
    <property type="match status" value="1"/>
</dbReference>
<feature type="domain" description="Kinesin motor" evidence="12">
    <location>
        <begin position="14"/>
        <end position="366"/>
    </location>
</feature>
<feature type="coiled-coil region" evidence="10">
    <location>
        <begin position="799"/>
        <end position="826"/>
    </location>
</feature>
<dbReference type="GO" id="GO:0008017">
    <property type="term" value="F:microtubule binding"/>
    <property type="evidence" value="ECO:0007669"/>
    <property type="project" value="InterPro"/>
</dbReference>
<dbReference type="PRINTS" id="PR00380">
    <property type="entry name" value="KINESINHEAVY"/>
</dbReference>
<comment type="subunit">
    <text evidence="1">Homodimer.</text>
</comment>
<dbReference type="EMBL" id="KZ452001">
    <property type="protein sequence ID" value="PKA52667.1"/>
    <property type="molecule type" value="Genomic_DNA"/>
</dbReference>
<evidence type="ECO:0000256" key="4">
    <source>
        <dbReference type="ARBA" id="ARBA00022840"/>
    </source>
</evidence>
<dbReference type="Gene3D" id="3.40.850.10">
    <property type="entry name" value="Kinesin motor domain"/>
    <property type="match status" value="1"/>
</dbReference>
<dbReference type="PANTHER" id="PTHR47969:SF6">
    <property type="entry name" value="KINESIN-LIKE PROTEIN KIN-4C"/>
    <property type="match status" value="1"/>
</dbReference>
<name>A0A2I0AAT7_9ASPA</name>
<dbReference type="InterPro" id="IPR033467">
    <property type="entry name" value="Tesmin/TSO1-like_CXC"/>
</dbReference>
<dbReference type="SMART" id="SM00129">
    <property type="entry name" value="KISc"/>
    <property type="match status" value="1"/>
</dbReference>
<feature type="region of interest" description="Disordered" evidence="11">
    <location>
        <begin position="534"/>
        <end position="557"/>
    </location>
</feature>
<dbReference type="GO" id="GO:0071555">
    <property type="term" value="P:cell wall organization"/>
    <property type="evidence" value="ECO:0007669"/>
    <property type="project" value="UniProtKB-KW"/>
</dbReference>
<dbReference type="SUPFAM" id="SSF52540">
    <property type="entry name" value="P-loop containing nucleoside triphosphate hydrolases"/>
    <property type="match status" value="1"/>
</dbReference>
<keyword evidence="4 9" id="KW-0067">ATP-binding</keyword>
<feature type="compositionally biased region" description="Acidic residues" evidence="11">
    <location>
        <begin position="998"/>
        <end position="1010"/>
    </location>
</feature>
<evidence type="ECO:0000256" key="1">
    <source>
        <dbReference type="ARBA" id="ARBA00011738"/>
    </source>
</evidence>
<evidence type="ECO:0000256" key="2">
    <source>
        <dbReference type="ARBA" id="ARBA00022701"/>
    </source>
</evidence>
<feature type="compositionally biased region" description="Basic and acidic residues" evidence="11">
    <location>
        <begin position="1214"/>
        <end position="1229"/>
    </location>
</feature>
<gene>
    <name evidence="13" type="primary">FLA10</name>
    <name evidence="13" type="ORF">AXF42_Ash001648</name>
</gene>
<dbReference type="SMART" id="SM01114">
    <property type="entry name" value="CXC"/>
    <property type="match status" value="1"/>
</dbReference>
<dbReference type="GO" id="GO:0051231">
    <property type="term" value="P:spindle elongation"/>
    <property type="evidence" value="ECO:0007669"/>
    <property type="project" value="TreeGrafter"/>
</dbReference>
<evidence type="ECO:0000256" key="3">
    <source>
        <dbReference type="ARBA" id="ARBA00022741"/>
    </source>
</evidence>
<keyword evidence="6 9" id="KW-0505">Motor protein</keyword>
<keyword evidence="3 9" id="KW-0547">Nucleotide-binding</keyword>
<dbReference type="InterPro" id="IPR036961">
    <property type="entry name" value="Kinesin_motor_dom_sf"/>
</dbReference>
<proteinExistence type="inferred from homology"/>
<feature type="compositionally biased region" description="Pro residues" evidence="11">
    <location>
        <begin position="1171"/>
        <end position="1186"/>
    </location>
</feature>
<dbReference type="FunFam" id="3.40.850.10:FF:000032">
    <property type="entry name" value="kinesin-like protein KIN-4A isoform X1"/>
    <property type="match status" value="1"/>
</dbReference>
<reference evidence="13 14" key="1">
    <citation type="journal article" date="2017" name="Nature">
        <title>The Apostasia genome and the evolution of orchids.</title>
        <authorList>
            <person name="Zhang G.Q."/>
            <person name="Liu K.W."/>
            <person name="Li Z."/>
            <person name="Lohaus R."/>
            <person name="Hsiao Y.Y."/>
            <person name="Niu S.C."/>
            <person name="Wang J.Y."/>
            <person name="Lin Y.C."/>
            <person name="Xu Q."/>
            <person name="Chen L.J."/>
            <person name="Yoshida K."/>
            <person name="Fujiwara S."/>
            <person name="Wang Z.W."/>
            <person name="Zhang Y.Q."/>
            <person name="Mitsuda N."/>
            <person name="Wang M."/>
            <person name="Liu G.H."/>
            <person name="Pecoraro L."/>
            <person name="Huang H.X."/>
            <person name="Xiao X.J."/>
            <person name="Lin M."/>
            <person name="Wu X.Y."/>
            <person name="Wu W.L."/>
            <person name="Chen Y.Y."/>
            <person name="Chang S.B."/>
            <person name="Sakamoto S."/>
            <person name="Ohme-Takagi M."/>
            <person name="Yagi M."/>
            <person name="Zeng S.J."/>
            <person name="Shen C.Y."/>
            <person name="Yeh C.M."/>
            <person name="Luo Y.B."/>
            <person name="Tsai W.C."/>
            <person name="Van de Peer Y."/>
            <person name="Liu Z.J."/>
        </authorList>
    </citation>
    <scope>NUCLEOTIDE SEQUENCE [LARGE SCALE GENOMIC DNA]</scope>
    <source>
        <strain evidence="14">cv. Shenzhen</strain>
        <tissue evidence="13">Stem</tissue>
    </source>
</reference>
<feature type="compositionally biased region" description="Basic and acidic residues" evidence="11">
    <location>
        <begin position="1243"/>
        <end position="1253"/>
    </location>
</feature>
<keyword evidence="5 10" id="KW-0175">Coiled coil</keyword>
<dbReference type="InterPro" id="IPR001752">
    <property type="entry name" value="Kinesin_motor_dom"/>
</dbReference>
<evidence type="ECO:0000256" key="11">
    <source>
        <dbReference type="SAM" id="MobiDB-lite"/>
    </source>
</evidence>
<dbReference type="CDD" id="cd01372">
    <property type="entry name" value="KISc_KIF4"/>
    <property type="match status" value="1"/>
</dbReference>
<evidence type="ECO:0000256" key="5">
    <source>
        <dbReference type="ARBA" id="ARBA00023054"/>
    </source>
</evidence>
<organism evidence="13 14">
    <name type="scientific">Apostasia shenzhenica</name>
    <dbReference type="NCBI Taxonomy" id="1088818"/>
    <lineage>
        <taxon>Eukaryota</taxon>
        <taxon>Viridiplantae</taxon>
        <taxon>Streptophyta</taxon>
        <taxon>Embryophyta</taxon>
        <taxon>Tracheophyta</taxon>
        <taxon>Spermatophyta</taxon>
        <taxon>Magnoliopsida</taxon>
        <taxon>Liliopsida</taxon>
        <taxon>Asparagales</taxon>
        <taxon>Orchidaceae</taxon>
        <taxon>Apostasioideae</taxon>
        <taxon>Apostasia</taxon>
    </lineage>
</organism>
<dbReference type="InterPro" id="IPR027640">
    <property type="entry name" value="Kinesin-like_fam"/>
</dbReference>
<dbReference type="AlphaFoldDB" id="A0A2I0AAT7"/>
<dbReference type="InterPro" id="IPR027417">
    <property type="entry name" value="P-loop_NTPase"/>
</dbReference>
<evidence type="ECO:0000256" key="6">
    <source>
        <dbReference type="ARBA" id="ARBA00023175"/>
    </source>
</evidence>
<feature type="compositionally biased region" description="Basic and acidic residues" evidence="11">
    <location>
        <begin position="548"/>
        <end position="557"/>
    </location>
</feature>
<evidence type="ECO:0000256" key="7">
    <source>
        <dbReference type="ARBA" id="ARBA00023316"/>
    </source>
</evidence>
<feature type="region of interest" description="Disordered" evidence="11">
    <location>
        <begin position="1168"/>
        <end position="1253"/>
    </location>
</feature>
<dbReference type="GO" id="GO:0007018">
    <property type="term" value="P:microtubule-based movement"/>
    <property type="evidence" value="ECO:0007669"/>
    <property type="project" value="InterPro"/>
</dbReference>
<dbReference type="GO" id="GO:0003777">
    <property type="term" value="F:microtubule motor activity"/>
    <property type="evidence" value="ECO:0007669"/>
    <property type="project" value="InterPro"/>
</dbReference>
<sequence length="1253" mass="139904">MDIPEDTKSSPKECIKVAVNIRPLVSSELLMGCVDCVTVIPGEPQVQIGAHCFTYDHIYGSSGPSSSCIFDECVAPLVDAIFHGYNATVLAYGQTGSGKTYTMGTNYMGEGSSEGIIPKVLERIFLKVDEMKERSEFLIRVSFIEIFKEEVFDLLDPNATLRIDGNSSFAKPSRAPIQIRETANGGISLAGVTEAVVRSKEEMALHLTRGSQSRATGSTNMNSQSSRSHAIFTICLEQKKIASFSGDGSISNDLGDDILFAKLHLVDLAGSERAKRTGADGLRFKEGIHINKGLLALGNVISALGDDKKRKEGGHVPYRDSKLTRLLQDSLGGNSKTVVIACISPADTNAEETINTLKYANRARNIQNKAVINRDSTTVEMQRLRSQLEQLQTEVLFYRGGGAPLEELQVLRQRISLLETSNSELLQELKERQNRCEQLSKRALVAQVEKDKLILKIEAAQKGKQWDEIGGTEEMQKLDLLRSYASKVQELETELMRMQNSCNTNRSAFMDCLALENDVLSPCLNISGSDCDGGNIDDSGGADEDEAEREHSSVQDKLGKELKELDLRLEQKEAEMKRFSKMDTSVLKQHYEKKLLELEQEKKFLLREIEGLRLNLANISSTSDESAQKLKEEYLHKLTMLESQVSDLKKKQEAQSQLLRQKQKSDEAAKRLQDEIQRIKSQKVQLQQKIKQESEQFRLWKASREKEVLQLKKEGRRNEYEMHKLLALSQRQKMVLQRKTEEAAMATKRLKELLEAKKASSREALGSGLVTGHGIQALMQAIEDELEVTVRVHEVRLEHERQVKERAAMAKEHARLKEEAELAKQNILSDHPQTMSPSARNSRIAALENMLATSSCTVVSMASQLSEAEERERVFSGRGRWNQVRTLAEAKNLMNYLFNLASSSRCQLRDKEAICKEQGSLLIELKEKIYKLNSLIRQLQAQNVAQNEQKKEEVNFNQNLKEGTWHSGLDFSIPGEACNLRKAPQSSLNFNQVKETGEIEADMDTSDSDDTSYVASENETDDDFWSEPRKVIKKKPKGSKLDNNDKSNGEITEGSICCSCSKYSTCKTKKCECRAVGSLCGDACGCSSLKCANRGGSCLDDEKTMELVSEGTMLLQGALNEKLKLDNNDLEQRKPLSDIGNALTNSKAAKPSKRKIWSKSMIQLIPTEPVARPPSVPPQQTEPPPVVTDDLPLRPPRAMDAVPLESHPPFSERNSIRSDESVNKNKENRGSIAPPRSPARLKNASEEKENKML</sequence>
<dbReference type="OrthoDB" id="3176171at2759"/>
<dbReference type="Pfam" id="PF25764">
    <property type="entry name" value="KIF21A_4th"/>
    <property type="match status" value="1"/>
</dbReference>
<dbReference type="PROSITE" id="PS50067">
    <property type="entry name" value="KINESIN_MOTOR_2"/>
    <property type="match status" value="1"/>
</dbReference>
<evidence type="ECO:0000256" key="8">
    <source>
        <dbReference type="ARBA" id="ARBA00061175"/>
    </source>
</evidence>
<protein>
    <submittedName>
        <fullName evidence="13">Kinesin-like protein FLA10</fullName>
    </submittedName>
</protein>
<feature type="binding site" evidence="9">
    <location>
        <begin position="93"/>
        <end position="100"/>
    </location>
    <ligand>
        <name>ATP</name>
        <dbReference type="ChEBI" id="CHEBI:30616"/>
    </ligand>
</feature>
<evidence type="ECO:0000259" key="12">
    <source>
        <dbReference type="PROSITE" id="PS50067"/>
    </source>
</evidence>
<feature type="coiled-coil region" evidence="10">
    <location>
        <begin position="374"/>
        <end position="442"/>
    </location>
</feature>
<comment type="similarity">
    <text evidence="8">Belongs to the TRAFAC class myosin-kinesin ATPase superfamily. Kinesin family. KIN-4 subfamily.</text>
</comment>
<dbReference type="GO" id="GO:0005875">
    <property type="term" value="C:microtubule associated complex"/>
    <property type="evidence" value="ECO:0007669"/>
    <property type="project" value="TreeGrafter"/>
</dbReference>
<evidence type="ECO:0000256" key="9">
    <source>
        <dbReference type="PROSITE-ProRule" id="PRU00283"/>
    </source>
</evidence>
<dbReference type="Pfam" id="PF00225">
    <property type="entry name" value="Kinesin"/>
    <property type="match status" value="1"/>
</dbReference>
<evidence type="ECO:0000313" key="14">
    <source>
        <dbReference type="Proteomes" id="UP000236161"/>
    </source>
</evidence>
<dbReference type="Proteomes" id="UP000236161">
    <property type="component" value="Unassembled WGS sequence"/>
</dbReference>
<dbReference type="PANTHER" id="PTHR47969">
    <property type="entry name" value="CHROMOSOME-ASSOCIATED KINESIN KIF4A-RELATED"/>
    <property type="match status" value="1"/>
</dbReference>
<dbReference type="GO" id="GO:0005524">
    <property type="term" value="F:ATP binding"/>
    <property type="evidence" value="ECO:0007669"/>
    <property type="project" value="UniProtKB-UniRule"/>
</dbReference>
<keyword evidence="14" id="KW-1185">Reference proteome</keyword>
<keyword evidence="2" id="KW-0493">Microtubule</keyword>
<evidence type="ECO:0000256" key="10">
    <source>
        <dbReference type="SAM" id="Coils"/>
    </source>
</evidence>
<dbReference type="GO" id="GO:0005874">
    <property type="term" value="C:microtubule"/>
    <property type="evidence" value="ECO:0007669"/>
    <property type="project" value="UniProtKB-KW"/>
</dbReference>
<dbReference type="InterPro" id="IPR019821">
    <property type="entry name" value="Kinesin_motor_CS"/>
</dbReference>
<feature type="coiled-coil region" evidence="10">
    <location>
        <begin position="736"/>
        <end position="763"/>
    </location>
</feature>